<evidence type="ECO:0000313" key="2">
    <source>
        <dbReference type="EMBL" id="WRT69294.1"/>
    </source>
</evidence>
<dbReference type="EMBL" id="CP141888">
    <property type="protein sequence ID" value="WRT69294.1"/>
    <property type="molecule type" value="Genomic_DNA"/>
</dbReference>
<dbReference type="RefSeq" id="XP_062794033.1">
    <property type="nucleotide sequence ID" value="XM_062937982.1"/>
</dbReference>
<feature type="compositionally biased region" description="Low complexity" evidence="1">
    <location>
        <begin position="125"/>
        <end position="154"/>
    </location>
</feature>
<feature type="region of interest" description="Disordered" evidence="1">
    <location>
        <begin position="125"/>
        <end position="163"/>
    </location>
</feature>
<protein>
    <recommendedName>
        <fullName evidence="4">RRM domain-containing protein</fullName>
    </recommendedName>
</protein>
<accession>A0ABZ1D5H8</accession>
<evidence type="ECO:0008006" key="4">
    <source>
        <dbReference type="Google" id="ProtNLM"/>
    </source>
</evidence>
<dbReference type="Proteomes" id="UP001329825">
    <property type="component" value="Chromosome 8"/>
</dbReference>
<sequence length="300" mass="33711">MVRPTSIIRLAESSTVRAHVQGQGQRARKQPLSFAVNKATENEERAKCILLHDIPRTALPSDIQKALIDVGAVDSNFSLSSITSLPPSLPKVPTLYRTVHLSFPSTKKAFFASYKLSEHPIFSTTSSHNNSFQKSSNQSQTQSQTQTQTQSQSQFPIQSHFKSQAQLTHTTSTAWTTEIIRKTIEDRTPYEKNRDKDIGKSFTPEWASKAGMSGRRVVIKGLPGSIKSEDVRRLGKECGVLDDEEGCMKLPSSRQSPVTTFCLTTNTVTEAHRLARKIHMKWYKVDIHGQKYLMRAHVHY</sequence>
<evidence type="ECO:0000256" key="1">
    <source>
        <dbReference type="SAM" id="MobiDB-lite"/>
    </source>
</evidence>
<keyword evidence="3" id="KW-1185">Reference proteome</keyword>
<evidence type="ECO:0000313" key="3">
    <source>
        <dbReference type="Proteomes" id="UP001329825"/>
    </source>
</evidence>
<gene>
    <name evidence="2" type="ORF">IL334_006278</name>
</gene>
<organism evidence="2 3">
    <name type="scientific">Kwoniella shivajii</name>
    <dbReference type="NCBI Taxonomy" id="564305"/>
    <lineage>
        <taxon>Eukaryota</taxon>
        <taxon>Fungi</taxon>
        <taxon>Dikarya</taxon>
        <taxon>Basidiomycota</taxon>
        <taxon>Agaricomycotina</taxon>
        <taxon>Tremellomycetes</taxon>
        <taxon>Tremellales</taxon>
        <taxon>Cryptococcaceae</taxon>
        <taxon>Kwoniella</taxon>
    </lineage>
</organism>
<dbReference type="GeneID" id="87958408"/>
<proteinExistence type="predicted"/>
<reference evidence="2 3" key="1">
    <citation type="submission" date="2024-01" db="EMBL/GenBank/DDBJ databases">
        <title>Comparative genomics of Cryptococcus and Kwoniella reveals pathogenesis evolution and contrasting modes of karyotype evolution via chromosome fusion or intercentromeric recombination.</title>
        <authorList>
            <person name="Coelho M.A."/>
            <person name="David-Palma M."/>
            <person name="Shea T."/>
            <person name="Bowers K."/>
            <person name="McGinley-Smith S."/>
            <person name="Mohammad A.W."/>
            <person name="Gnirke A."/>
            <person name="Yurkov A.M."/>
            <person name="Nowrousian M."/>
            <person name="Sun S."/>
            <person name="Cuomo C.A."/>
            <person name="Heitman J."/>
        </authorList>
    </citation>
    <scope>NUCLEOTIDE SEQUENCE [LARGE SCALE GENOMIC DNA]</scope>
    <source>
        <strain evidence="2">CBS 11374</strain>
    </source>
</reference>
<name>A0ABZ1D5H8_9TREE</name>